<organism evidence="9 10">
    <name type="scientific">Hyaloscypha variabilis (strain UAMH 11265 / GT02V1 / F)</name>
    <name type="common">Meliniomyces variabilis</name>
    <dbReference type="NCBI Taxonomy" id="1149755"/>
    <lineage>
        <taxon>Eukaryota</taxon>
        <taxon>Fungi</taxon>
        <taxon>Dikarya</taxon>
        <taxon>Ascomycota</taxon>
        <taxon>Pezizomycotina</taxon>
        <taxon>Leotiomycetes</taxon>
        <taxon>Helotiales</taxon>
        <taxon>Hyaloscyphaceae</taxon>
        <taxon>Hyaloscypha</taxon>
        <taxon>Hyaloscypha variabilis</taxon>
    </lineage>
</organism>
<evidence type="ECO:0000256" key="6">
    <source>
        <dbReference type="RuleBase" id="RU003345"/>
    </source>
</evidence>
<dbReference type="InterPro" id="IPR016161">
    <property type="entry name" value="Ald_DH/histidinol_DH"/>
</dbReference>
<comment type="similarity">
    <text evidence="1 6">Belongs to the aldehyde dehydrogenase family.</text>
</comment>
<evidence type="ECO:0000313" key="9">
    <source>
        <dbReference type="EMBL" id="PMD37057.1"/>
    </source>
</evidence>
<dbReference type="InterPro" id="IPR029510">
    <property type="entry name" value="Ald_DH_CS_GLU"/>
</dbReference>
<gene>
    <name evidence="9" type="ORF">L207DRAFT_465130</name>
</gene>
<dbReference type="Pfam" id="PF00171">
    <property type="entry name" value="Aldedh"/>
    <property type="match status" value="1"/>
</dbReference>
<reference evidence="9 10" key="1">
    <citation type="submission" date="2016-04" db="EMBL/GenBank/DDBJ databases">
        <title>A degradative enzymes factory behind the ericoid mycorrhizal symbiosis.</title>
        <authorList>
            <consortium name="DOE Joint Genome Institute"/>
            <person name="Martino E."/>
            <person name="Morin E."/>
            <person name="Grelet G."/>
            <person name="Kuo A."/>
            <person name="Kohler A."/>
            <person name="Daghino S."/>
            <person name="Barry K."/>
            <person name="Choi C."/>
            <person name="Cichocki N."/>
            <person name="Clum A."/>
            <person name="Copeland A."/>
            <person name="Hainaut M."/>
            <person name="Haridas S."/>
            <person name="Labutti K."/>
            <person name="Lindquist E."/>
            <person name="Lipzen A."/>
            <person name="Khouja H.-R."/>
            <person name="Murat C."/>
            <person name="Ohm R."/>
            <person name="Olson A."/>
            <person name="Spatafora J."/>
            <person name="Veneault-Fourrey C."/>
            <person name="Henrissat B."/>
            <person name="Grigoriev I."/>
            <person name="Martin F."/>
            <person name="Perotto S."/>
        </authorList>
    </citation>
    <scope>NUCLEOTIDE SEQUENCE [LARGE SCALE GENOMIC DNA]</scope>
    <source>
        <strain evidence="9 10">F</strain>
    </source>
</reference>
<evidence type="ECO:0000313" key="10">
    <source>
        <dbReference type="Proteomes" id="UP000235786"/>
    </source>
</evidence>
<evidence type="ECO:0000256" key="1">
    <source>
        <dbReference type="ARBA" id="ARBA00009986"/>
    </source>
</evidence>
<keyword evidence="2 6" id="KW-0560">Oxidoreductase</keyword>
<dbReference type="PROSITE" id="PS00070">
    <property type="entry name" value="ALDEHYDE_DEHYDR_CYS"/>
    <property type="match status" value="1"/>
</dbReference>
<dbReference type="Proteomes" id="UP000235786">
    <property type="component" value="Unassembled WGS sequence"/>
</dbReference>
<evidence type="ECO:0000259" key="8">
    <source>
        <dbReference type="Pfam" id="PF00171"/>
    </source>
</evidence>
<evidence type="ECO:0000256" key="4">
    <source>
        <dbReference type="ARBA" id="ARBA00049194"/>
    </source>
</evidence>
<protein>
    <recommendedName>
        <fullName evidence="3">aldehyde dehydrogenase (NAD(+))</fullName>
        <ecNumber evidence="3">1.2.1.3</ecNumber>
    </recommendedName>
</protein>
<dbReference type="Gene3D" id="3.40.605.10">
    <property type="entry name" value="Aldehyde Dehydrogenase, Chain A, domain 1"/>
    <property type="match status" value="1"/>
</dbReference>
<dbReference type="FunFam" id="3.40.605.10:FF:000007">
    <property type="entry name" value="NAD/NADP-dependent betaine aldehyde dehydrogenase"/>
    <property type="match status" value="1"/>
</dbReference>
<dbReference type="FunFam" id="3.40.309.10:FF:000009">
    <property type="entry name" value="Aldehyde dehydrogenase A"/>
    <property type="match status" value="1"/>
</dbReference>
<dbReference type="InterPro" id="IPR015590">
    <property type="entry name" value="Aldehyde_DH_dom"/>
</dbReference>
<dbReference type="InterPro" id="IPR016162">
    <property type="entry name" value="Ald_DH_N"/>
</dbReference>
<sequence>MSPSAVTSDGHAAIGTNGLKKGHSESKNTPLTWTTFSNVIDGKLETTKETRCGINPATEQNNPSVPVASKEDVDRAMIAAQKAFKPWAAVPYAERQKAVLEFADALEAEKEPFSKFLTQEQGKPIQFARMEIDTAVAWMRATASLELPVEKTDAGDKEIVVRYTPLGVAVGLVPWNFPILLAAGKLAAAVVTGNPIIIKPSPFTPGGGLKLVELAQRYFPPGVVQVLSGDDNLGIWLTAHPTPAKISFTGSTATGKKVMESASKTLKRVTLELGGKDPAIICDDVKIDDVAAKIATFAFLNSGQICLAVKRILVHEKIIDEFRNALVKHTKLLKLGEGNKEGVFLGPIQNSMQFERVKGFFADIEKEGMNVAVGGKNPGGKGYFITPTIIDRPAEDSRLVIEEPFGPIVPLLSFANDEEAITKANNTFYGLGASVWSGDVDRANRIAQQIEAGTVWVNTHFEMDPSIPFGGHKQSGIGNEQGMAGLKSYCNSQTLYLRKSNL</sequence>
<dbReference type="STRING" id="1149755.A0A2J6REV8"/>
<evidence type="ECO:0000256" key="2">
    <source>
        <dbReference type="ARBA" id="ARBA00023002"/>
    </source>
</evidence>
<evidence type="ECO:0000256" key="5">
    <source>
        <dbReference type="PROSITE-ProRule" id="PRU10007"/>
    </source>
</evidence>
<dbReference type="OrthoDB" id="310895at2759"/>
<keyword evidence="10" id="KW-1185">Reference proteome</keyword>
<dbReference type="InterPro" id="IPR016160">
    <property type="entry name" value="Ald_DH_CS_CYS"/>
</dbReference>
<dbReference type="EC" id="1.2.1.3" evidence="3"/>
<dbReference type="SUPFAM" id="SSF53720">
    <property type="entry name" value="ALDH-like"/>
    <property type="match status" value="1"/>
</dbReference>
<dbReference type="AlphaFoldDB" id="A0A2J6REV8"/>
<dbReference type="PANTHER" id="PTHR11699">
    <property type="entry name" value="ALDEHYDE DEHYDROGENASE-RELATED"/>
    <property type="match status" value="1"/>
</dbReference>
<accession>A0A2J6REV8</accession>
<dbReference type="GO" id="GO:0004029">
    <property type="term" value="F:aldehyde dehydrogenase (NAD+) activity"/>
    <property type="evidence" value="ECO:0007669"/>
    <property type="project" value="UniProtKB-EC"/>
</dbReference>
<dbReference type="InterPro" id="IPR016163">
    <property type="entry name" value="Ald_DH_C"/>
</dbReference>
<comment type="catalytic activity">
    <reaction evidence="4">
        <text>an aldehyde + NAD(+) + H2O = a carboxylate + NADH + 2 H(+)</text>
        <dbReference type="Rhea" id="RHEA:16185"/>
        <dbReference type="ChEBI" id="CHEBI:15377"/>
        <dbReference type="ChEBI" id="CHEBI:15378"/>
        <dbReference type="ChEBI" id="CHEBI:17478"/>
        <dbReference type="ChEBI" id="CHEBI:29067"/>
        <dbReference type="ChEBI" id="CHEBI:57540"/>
        <dbReference type="ChEBI" id="CHEBI:57945"/>
        <dbReference type="EC" id="1.2.1.3"/>
    </reaction>
</comment>
<evidence type="ECO:0000256" key="3">
    <source>
        <dbReference type="ARBA" id="ARBA00024226"/>
    </source>
</evidence>
<evidence type="ECO:0000256" key="7">
    <source>
        <dbReference type="SAM" id="MobiDB-lite"/>
    </source>
</evidence>
<dbReference type="EMBL" id="KZ613950">
    <property type="protein sequence ID" value="PMD37057.1"/>
    <property type="molecule type" value="Genomic_DNA"/>
</dbReference>
<dbReference type="Gene3D" id="3.40.309.10">
    <property type="entry name" value="Aldehyde Dehydrogenase, Chain A, domain 2"/>
    <property type="match status" value="1"/>
</dbReference>
<dbReference type="CDD" id="cd07106">
    <property type="entry name" value="ALDH_AldA-AAD23400"/>
    <property type="match status" value="1"/>
</dbReference>
<feature type="domain" description="Aldehyde dehydrogenase" evidence="8">
    <location>
        <begin position="51"/>
        <end position="494"/>
    </location>
</feature>
<name>A0A2J6REV8_HYAVF</name>
<dbReference type="InterPro" id="IPR044086">
    <property type="entry name" value="LUC3-like"/>
</dbReference>
<feature type="region of interest" description="Disordered" evidence="7">
    <location>
        <begin position="1"/>
        <end position="31"/>
    </location>
</feature>
<feature type="active site" evidence="5">
    <location>
        <position position="272"/>
    </location>
</feature>
<proteinExistence type="inferred from homology"/>
<dbReference type="PROSITE" id="PS00687">
    <property type="entry name" value="ALDEHYDE_DEHYDR_GLU"/>
    <property type="match status" value="1"/>
</dbReference>